<sequence>MGLVIESDSTPQARDAHVSSEIAKWQIVARAADIEDAMKHDPT</sequence>
<gene>
    <name evidence="1" type="ORF">RR42_m2490</name>
</gene>
<name>A0A0C4Y3Q1_9BURK</name>
<proteinExistence type="predicted"/>
<protein>
    <submittedName>
        <fullName evidence="1">Uncharacterized protein</fullName>
    </submittedName>
</protein>
<dbReference type="AlphaFoldDB" id="A0A0C4Y3Q1"/>
<organism evidence="1 2">
    <name type="scientific">Cupriavidus basilensis</name>
    <dbReference type="NCBI Taxonomy" id="68895"/>
    <lineage>
        <taxon>Bacteria</taxon>
        <taxon>Pseudomonadati</taxon>
        <taxon>Pseudomonadota</taxon>
        <taxon>Betaproteobacteria</taxon>
        <taxon>Burkholderiales</taxon>
        <taxon>Burkholderiaceae</taxon>
        <taxon>Cupriavidus</taxon>
    </lineage>
</organism>
<reference evidence="1 2" key="1">
    <citation type="journal article" date="2015" name="Genome Announc.">
        <title>Complete Genome Sequence of Cupriavidus basilensis 4G11, Isolated from the Oak Ridge Field Research Center Site.</title>
        <authorList>
            <person name="Ray J."/>
            <person name="Waters R.J."/>
            <person name="Skerker J.M."/>
            <person name="Kuehl J.V."/>
            <person name="Price M.N."/>
            <person name="Huang J."/>
            <person name="Chakraborty R."/>
            <person name="Arkin A.P."/>
            <person name="Deutschbauer A."/>
        </authorList>
    </citation>
    <scope>NUCLEOTIDE SEQUENCE [LARGE SCALE GENOMIC DNA]</scope>
    <source>
        <strain evidence="1">4G11</strain>
    </source>
</reference>
<evidence type="ECO:0000313" key="1">
    <source>
        <dbReference type="EMBL" id="AJG19882.1"/>
    </source>
</evidence>
<dbReference type="RefSeq" id="WP_269083339.1">
    <property type="nucleotide sequence ID" value="NZ_CP010536.1"/>
</dbReference>
<evidence type="ECO:0000313" key="2">
    <source>
        <dbReference type="Proteomes" id="UP000031843"/>
    </source>
</evidence>
<dbReference type="Proteomes" id="UP000031843">
    <property type="component" value="Chromosome main"/>
</dbReference>
<dbReference type="KEGG" id="cbw:RR42_m2490"/>
<accession>A0A0C4Y3Q1</accession>
<keyword evidence="2" id="KW-1185">Reference proteome</keyword>
<dbReference type="EMBL" id="CP010536">
    <property type="protein sequence ID" value="AJG19882.1"/>
    <property type="molecule type" value="Genomic_DNA"/>
</dbReference>